<evidence type="ECO:0000256" key="7">
    <source>
        <dbReference type="ARBA" id="ARBA00023157"/>
    </source>
</evidence>
<evidence type="ECO:0000256" key="9">
    <source>
        <dbReference type="PROSITE-ProRule" id="PRU01356"/>
    </source>
</evidence>
<evidence type="ECO:0000256" key="8">
    <source>
        <dbReference type="ARBA" id="ARBA00023288"/>
    </source>
</evidence>
<feature type="binding site" description="axial binding residue" evidence="9">
    <location>
        <position position="49"/>
    </location>
    <ligand>
        <name>heme</name>
        <dbReference type="ChEBI" id="CHEBI:30413"/>
    </ligand>
    <ligandPart>
        <name>Fe</name>
        <dbReference type="ChEBI" id="CHEBI:18248"/>
    </ligandPart>
</feature>
<organism evidence="12 13">
    <name type="scientific">Rhizodiscina lignyota</name>
    <dbReference type="NCBI Taxonomy" id="1504668"/>
    <lineage>
        <taxon>Eukaryota</taxon>
        <taxon>Fungi</taxon>
        <taxon>Dikarya</taxon>
        <taxon>Ascomycota</taxon>
        <taxon>Pezizomycotina</taxon>
        <taxon>Dothideomycetes</taxon>
        <taxon>Pleosporomycetidae</taxon>
        <taxon>Aulographales</taxon>
        <taxon>Rhizodiscinaceae</taxon>
        <taxon>Rhizodiscina</taxon>
    </lineage>
</organism>
<keyword evidence="8" id="KW-0449">Lipoprotein</keyword>
<feature type="disulfide bond" evidence="9">
    <location>
        <begin position="45"/>
        <end position="52"/>
    </location>
</feature>
<reference evidence="12" key="1">
    <citation type="journal article" date="2020" name="Stud. Mycol.">
        <title>101 Dothideomycetes genomes: a test case for predicting lifestyles and emergence of pathogens.</title>
        <authorList>
            <person name="Haridas S."/>
            <person name="Albert R."/>
            <person name="Binder M."/>
            <person name="Bloem J."/>
            <person name="Labutti K."/>
            <person name="Salamov A."/>
            <person name="Andreopoulos B."/>
            <person name="Baker S."/>
            <person name="Barry K."/>
            <person name="Bills G."/>
            <person name="Bluhm B."/>
            <person name="Cannon C."/>
            <person name="Castanera R."/>
            <person name="Culley D."/>
            <person name="Daum C."/>
            <person name="Ezra D."/>
            <person name="Gonzalez J."/>
            <person name="Henrissat B."/>
            <person name="Kuo A."/>
            <person name="Liang C."/>
            <person name="Lipzen A."/>
            <person name="Lutzoni F."/>
            <person name="Magnuson J."/>
            <person name="Mondo S."/>
            <person name="Nolan M."/>
            <person name="Ohm R."/>
            <person name="Pangilinan J."/>
            <person name="Park H.-J."/>
            <person name="Ramirez L."/>
            <person name="Alfaro M."/>
            <person name="Sun H."/>
            <person name="Tritt A."/>
            <person name="Yoshinaga Y."/>
            <person name="Zwiers L.-H."/>
            <person name="Turgeon B."/>
            <person name="Goodwin S."/>
            <person name="Spatafora J."/>
            <person name="Crous P."/>
            <person name="Grigoriev I."/>
        </authorList>
    </citation>
    <scope>NUCLEOTIDE SEQUENCE</scope>
    <source>
        <strain evidence="12">CBS 133067</strain>
    </source>
</reference>
<keyword evidence="9" id="KW-0349">Heme</keyword>
<dbReference type="AlphaFoldDB" id="A0A9P4M5I0"/>
<evidence type="ECO:0000256" key="6">
    <source>
        <dbReference type="ARBA" id="ARBA00022729"/>
    </source>
</evidence>
<evidence type="ECO:0000313" key="13">
    <source>
        <dbReference type="Proteomes" id="UP000799772"/>
    </source>
</evidence>
<evidence type="ECO:0000256" key="3">
    <source>
        <dbReference type="ARBA" id="ARBA00010031"/>
    </source>
</evidence>
<feature type="signal peptide" evidence="10">
    <location>
        <begin position="1"/>
        <end position="20"/>
    </location>
</feature>
<feature type="chain" id="PRO_5040134213" description="CFEM domain-containing protein" evidence="10">
    <location>
        <begin position="21"/>
        <end position="204"/>
    </location>
</feature>
<comment type="subcellular location">
    <subcellularLocation>
        <location evidence="1">Membrane</location>
        <topology evidence="1">Lipid-anchor</topology>
        <topology evidence="1">GPI-anchor</topology>
    </subcellularLocation>
    <subcellularLocation>
        <location evidence="2">Secreted</location>
    </subcellularLocation>
</comment>
<keyword evidence="9" id="KW-0479">Metal-binding</keyword>
<evidence type="ECO:0000256" key="4">
    <source>
        <dbReference type="ARBA" id="ARBA00022525"/>
    </source>
</evidence>
<dbReference type="GO" id="GO:0098552">
    <property type="term" value="C:side of membrane"/>
    <property type="evidence" value="ECO:0007669"/>
    <property type="project" value="UniProtKB-KW"/>
</dbReference>
<keyword evidence="5" id="KW-0325">Glycoprotein</keyword>
<protein>
    <recommendedName>
        <fullName evidence="11">CFEM domain-containing protein</fullName>
    </recommendedName>
</protein>
<name>A0A9P4M5I0_9PEZI</name>
<comment type="caution">
    <text evidence="12">The sequence shown here is derived from an EMBL/GenBank/DDBJ whole genome shotgun (WGS) entry which is preliminary data.</text>
</comment>
<keyword evidence="5" id="KW-0336">GPI-anchor</keyword>
<dbReference type="GO" id="GO:0046872">
    <property type="term" value="F:metal ion binding"/>
    <property type="evidence" value="ECO:0007669"/>
    <property type="project" value="UniProtKB-UniRule"/>
</dbReference>
<dbReference type="Proteomes" id="UP000799772">
    <property type="component" value="Unassembled WGS sequence"/>
</dbReference>
<sequence>MRLLHISSVLTASLCSAAQTTTIDIGQLPSCAQYGIFQDLAASPCDPTDTACICKDSHMMSDLDYGIRQNCNSKDQSLASSIASSICLYASSSSSSNPLVTVTTRTPPAYILTTILAPSTTANITKTGPVLVDTTAIPFFNKSILAPGATSNFNFTRTLTYSAPSQPTATTQAEAGAATPEFGVWTCNFVIGMMAFMSFVFLEL</sequence>
<keyword evidence="5" id="KW-0472">Membrane</keyword>
<feature type="disulfide bond" evidence="9">
    <location>
        <begin position="31"/>
        <end position="71"/>
    </location>
</feature>
<accession>A0A9P4M5I0</accession>
<comment type="caution">
    <text evidence="9">Lacks conserved residue(s) required for the propagation of feature annotation.</text>
</comment>
<evidence type="ECO:0000313" key="12">
    <source>
        <dbReference type="EMBL" id="KAF2098098.1"/>
    </source>
</evidence>
<keyword evidence="7 9" id="KW-1015">Disulfide bond</keyword>
<evidence type="ECO:0000256" key="10">
    <source>
        <dbReference type="SAM" id="SignalP"/>
    </source>
</evidence>
<keyword evidence="13" id="KW-1185">Reference proteome</keyword>
<dbReference type="PROSITE" id="PS52012">
    <property type="entry name" value="CFEM"/>
    <property type="match status" value="1"/>
</dbReference>
<dbReference type="Pfam" id="PF05730">
    <property type="entry name" value="CFEM"/>
    <property type="match status" value="1"/>
</dbReference>
<feature type="disulfide bond" evidence="9">
    <location>
        <begin position="54"/>
        <end position="87"/>
    </location>
</feature>
<dbReference type="OrthoDB" id="3065412at2759"/>
<evidence type="ECO:0000256" key="2">
    <source>
        <dbReference type="ARBA" id="ARBA00004613"/>
    </source>
</evidence>
<evidence type="ECO:0000256" key="5">
    <source>
        <dbReference type="ARBA" id="ARBA00022622"/>
    </source>
</evidence>
<keyword evidence="4" id="KW-0964">Secreted</keyword>
<keyword evidence="6 10" id="KW-0732">Signal</keyword>
<keyword evidence="9" id="KW-0408">Iron</keyword>
<evidence type="ECO:0000259" key="11">
    <source>
        <dbReference type="PROSITE" id="PS52012"/>
    </source>
</evidence>
<proteinExistence type="inferred from homology"/>
<dbReference type="GO" id="GO:0005576">
    <property type="term" value="C:extracellular region"/>
    <property type="evidence" value="ECO:0007669"/>
    <property type="project" value="UniProtKB-SubCell"/>
</dbReference>
<dbReference type="InterPro" id="IPR008427">
    <property type="entry name" value="Extracellular_membr_CFEM_dom"/>
</dbReference>
<evidence type="ECO:0000256" key="1">
    <source>
        <dbReference type="ARBA" id="ARBA00004589"/>
    </source>
</evidence>
<dbReference type="SMART" id="SM00747">
    <property type="entry name" value="CFEM"/>
    <property type="match status" value="1"/>
</dbReference>
<gene>
    <name evidence="12" type="ORF">NA57DRAFT_76894</name>
</gene>
<dbReference type="EMBL" id="ML978127">
    <property type="protein sequence ID" value="KAF2098098.1"/>
    <property type="molecule type" value="Genomic_DNA"/>
</dbReference>
<comment type="similarity">
    <text evidence="3">Belongs to the RBT5 family.</text>
</comment>
<feature type="domain" description="CFEM" evidence="11">
    <location>
        <begin position="1"/>
        <end position="114"/>
    </location>
</feature>